<evidence type="ECO:0000313" key="2">
    <source>
        <dbReference type="EMBL" id="MPD05150.1"/>
    </source>
</evidence>
<dbReference type="AlphaFoldDB" id="A0A5B7KDC0"/>
<name>A0A5B7KDC0_PORTR</name>
<feature type="region of interest" description="Disordered" evidence="1">
    <location>
        <begin position="89"/>
        <end position="124"/>
    </location>
</feature>
<gene>
    <name evidence="2" type="ORF">E2C01_100881</name>
</gene>
<proteinExistence type="predicted"/>
<reference evidence="2 3" key="1">
    <citation type="submission" date="2019-05" db="EMBL/GenBank/DDBJ databases">
        <title>Another draft genome of Portunus trituberculatus and its Hox gene families provides insights of decapod evolution.</title>
        <authorList>
            <person name="Jeong J.-H."/>
            <person name="Song I."/>
            <person name="Kim S."/>
            <person name="Choi T."/>
            <person name="Kim D."/>
            <person name="Ryu S."/>
            <person name="Kim W."/>
        </authorList>
    </citation>
    <scope>NUCLEOTIDE SEQUENCE [LARGE SCALE GENOMIC DNA]</scope>
    <source>
        <tissue evidence="2">Muscle</tissue>
    </source>
</reference>
<dbReference type="EMBL" id="VSRR010144663">
    <property type="protein sequence ID" value="MPD05150.1"/>
    <property type="molecule type" value="Genomic_DNA"/>
</dbReference>
<dbReference type="Proteomes" id="UP000324222">
    <property type="component" value="Unassembled WGS sequence"/>
</dbReference>
<keyword evidence="3" id="KW-1185">Reference proteome</keyword>
<evidence type="ECO:0000313" key="3">
    <source>
        <dbReference type="Proteomes" id="UP000324222"/>
    </source>
</evidence>
<evidence type="ECO:0000256" key="1">
    <source>
        <dbReference type="SAM" id="MobiDB-lite"/>
    </source>
</evidence>
<sequence length="137" mass="14905">MNHALSTSPPSLTSTFTTITFTSITTTTTNHHRTHHAAPATHQRLEASLTRDISEELSPSEQQKDAEIYVPCKHKVQIIPDTYLPSPPAPGLRLTAAGLEGRTGGFDRGRNSLPGPSSAPQARLMGECKEKMCKKEE</sequence>
<comment type="caution">
    <text evidence="2">The sequence shown here is derived from an EMBL/GenBank/DDBJ whole genome shotgun (WGS) entry which is preliminary data.</text>
</comment>
<protein>
    <submittedName>
        <fullName evidence="2">Uncharacterized protein</fullName>
    </submittedName>
</protein>
<accession>A0A5B7KDC0</accession>
<organism evidence="2 3">
    <name type="scientific">Portunus trituberculatus</name>
    <name type="common">Swimming crab</name>
    <name type="synonym">Neptunus trituberculatus</name>
    <dbReference type="NCBI Taxonomy" id="210409"/>
    <lineage>
        <taxon>Eukaryota</taxon>
        <taxon>Metazoa</taxon>
        <taxon>Ecdysozoa</taxon>
        <taxon>Arthropoda</taxon>
        <taxon>Crustacea</taxon>
        <taxon>Multicrustacea</taxon>
        <taxon>Malacostraca</taxon>
        <taxon>Eumalacostraca</taxon>
        <taxon>Eucarida</taxon>
        <taxon>Decapoda</taxon>
        <taxon>Pleocyemata</taxon>
        <taxon>Brachyura</taxon>
        <taxon>Eubrachyura</taxon>
        <taxon>Portunoidea</taxon>
        <taxon>Portunidae</taxon>
        <taxon>Portuninae</taxon>
        <taxon>Portunus</taxon>
    </lineage>
</organism>